<dbReference type="Proteomes" id="UP000886818">
    <property type="component" value="Chromosome"/>
</dbReference>
<dbReference type="EMBL" id="CP078093">
    <property type="protein sequence ID" value="QXM06672.1"/>
    <property type="molecule type" value="Genomic_DNA"/>
</dbReference>
<keyword evidence="1" id="KW-0547">Nucleotide-binding</keyword>
<dbReference type="Pfam" id="PF21360">
    <property type="entry name" value="PylC-like_N"/>
    <property type="match status" value="1"/>
</dbReference>
<dbReference type="InterPro" id="IPR003806">
    <property type="entry name" value="ATP-grasp_PylC-type"/>
</dbReference>
<feature type="domain" description="ATP-grasp" evidence="2">
    <location>
        <begin position="120"/>
        <end position="290"/>
    </location>
</feature>
<gene>
    <name evidence="3" type="ORF">KVH43_02830</name>
</gene>
<accession>A0ABX8RC96</accession>
<evidence type="ECO:0000313" key="4">
    <source>
        <dbReference type="Proteomes" id="UP000886818"/>
    </source>
</evidence>
<dbReference type="PROSITE" id="PS50975">
    <property type="entry name" value="ATP_GRASP"/>
    <property type="match status" value="1"/>
</dbReference>
<dbReference type="Pfam" id="PF02655">
    <property type="entry name" value="ATP-grasp_3"/>
    <property type="match status" value="1"/>
</dbReference>
<dbReference type="RefSeq" id="WP_218283368.1">
    <property type="nucleotide sequence ID" value="NZ_CP078093.1"/>
</dbReference>
<keyword evidence="4" id="KW-1185">Reference proteome</keyword>
<evidence type="ECO:0000313" key="3">
    <source>
        <dbReference type="EMBL" id="QXM06672.1"/>
    </source>
</evidence>
<organism evidence="3 4">
    <name type="scientific">Crassaminicella indica</name>
    <dbReference type="NCBI Taxonomy" id="2855394"/>
    <lineage>
        <taxon>Bacteria</taxon>
        <taxon>Bacillati</taxon>
        <taxon>Bacillota</taxon>
        <taxon>Clostridia</taxon>
        <taxon>Eubacteriales</taxon>
        <taxon>Clostridiaceae</taxon>
        <taxon>Crassaminicella</taxon>
    </lineage>
</organism>
<reference evidence="3" key="1">
    <citation type="submission" date="2021-07" db="EMBL/GenBank/DDBJ databases">
        <title>Complete genome sequence of Crassaminicella sp. 143-21, isolated from a deep-sea hydrothermal vent.</title>
        <authorList>
            <person name="Li X."/>
        </authorList>
    </citation>
    <scope>NUCLEOTIDE SEQUENCE</scope>
    <source>
        <strain evidence="3">143-21</strain>
    </source>
</reference>
<protein>
    <submittedName>
        <fullName evidence="3">ATP-grasp domain-containing protein</fullName>
    </submittedName>
</protein>
<keyword evidence="1" id="KW-0067">ATP-binding</keyword>
<evidence type="ECO:0000259" key="2">
    <source>
        <dbReference type="PROSITE" id="PS50975"/>
    </source>
</evidence>
<dbReference type="InterPro" id="IPR048764">
    <property type="entry name" value="PylC_N"/>
</dbReference>
<dbReference type="InterPro" id="IPR011761">
    <property type="entry name" value="ATP-grasp"/>
</dbReference>
<name>A0ABX8RC96_9CLOT</name>
<proteinExistence type="predicted"/>
<sequence length="323" mass="36536">MNILFLSAGRRVELLQWFKRARNELGIKGNIVAVDISKFAPAIYYADIYVMVPRVDANEFISEIIKVCNEYDIDLVIPTIDTELPILVENKEQLESLTNAKIMISNKKVIDIGKDKFVTYNFLKKNCFGVPNVIDENSLEKGEYKFPLFIKPLDGSSSINAFKVNNEKELSFFREYVPNPIIQEFAEGDEYTIDVFCDFEGNPITIVPRKRVATRGGEVSKAVVIREREIIDEVKRMVNVLKPIGPITVQCIKGMSGIKFIEINPRFGGGAPISMKAGANSAKNIYKLLMGEKLSYYEDYEDGLVALRYDQAVFLDMNGNVIK</sequence>
<evidence type="ECO:0000256" key="1">
    <source>
        <dbReference type="PROSITE-ProRule" id="PRU00409"/>
    </source>
</evidence>